<accession>A0A840URR3</accession>
<dbReference type="Proteomes" id="UP000559117">
    <property type="component" value="Unassembled WGS sequence"/>
</dbReference>
<protein>
    <submittedName>
        <fullName evidence="1">Uncharacterized protein</fullName>
    </submittedName>
</protein>
<evidence type="ECO:0000313" key="1">
    <source>
        <dbReference type="EMBL" id="MBB5337438.1"/>
    </source>
</evidence>
<name>A0A840URR3_9FIRM</name>
<gene>
    <name evidence="1" type="ORF">HNR32_002600</name>
</gene>
<organism evidence="1 2">
    <name type="scientific">Pectinatus brassicae</name>
    <dbReference type="NCBI Taxonomy" id="862415"/>
    <lineage>
        <taxon>Bacteria</taxon>
        <taxon>Bacillati</taxon>
        <taxon>Bacillota</taxon>
        <taxon>Negativicutes</taxon>
        <taxon>Selenomonadales</taxon>
        <taxon>Selenomonadaceae</taxon>
        <taxon>Pectinatus</taxon>
    </lineage>
</organism>
<reference evidence="1 2" key="1">
    <citation type="submission" date="2020-08" db="EMBL/GenBank/DDBJ databases">
        <title>Genomic Encyclopedia of Type Strains, Phase IV (KMG-IV): sequencing the most valuable type-strain genomes for metagenomic binning, comparative biology and taxonomic classification.</title>
        <authorList>
            <person name="Goeker M."/>
        </authorList>
    </citation>
    <scope>NUCLEOTIDE SEQUENCE [LARGE SCALE GENOMIC DNA]</scope>
    <source>
        <strain evidence="1 2">DSM 24661</strain>
    </source>
</reference>
<dbReference type="RefSeq" id="WP_196611104.1">
    <property type="nucleotide sequence ID" value="NZ_JACHFH010000049.1"/>
</dbReference>
<proteinExistence type="predicted"/>
<keyword evidence="2" id="KW-1185">Reference proteome</keyword>
<dbReference type="EMBL" id="JACHFH010000049">
    <property type="protein sequence ID" value="MBB5337438.1"/>
    <property type="molecule type" value="Genomic_DNA"/>
</dbReference>
<evidence type="ECO:0000313" key="2">
    <source>
        <dbReference type="Proteomes" id="UP000559117"/>
    </source>
</evidence>
<dbReference type="AlphaFoldDB" id="A0A840URR3"/>
<comment type="caution">
    <text evidence="1">The sequence shown here is derived from an EMBL/GenBank/DDBJ whole genome shotgun (WGS) entry which is preliminary data.</text>
</comment>
<sequence>MIYSPHTFELSLIVDTDNFYEWKDKAYKKAKGNHRVFKMDDVHYDHALKDKGVKIEYHDNTFKKKIQFIVNPTKVLGGNDIKKLWKPNNDNISKLLRKVKEYIDSYFDSKYKLNDFKLTRIDFTVNIDVDDRKNVSAYIKVLHNIGKVKGFAPKYDKDDDRINHDLSFDLEGNSNGVEFTAYDKEAVSKQEEAKGILRVEVRLKKQKAISKYTGETATSKQIKSLAANSKDIFLDTFAHIVPCGNYYKKKDAVKLIEDNISQQKHREKMLLLIELVPKKKSLYLAQKEMNDRNIDKIMAIFAEINVSPVTISKRHDIKFLENLYSYLLAE</sequence>